<protein>
    <submittedName>
        <fullName evidence="1">Uncharacterized protein</fullName>
    </submittedName>
</protein>
<comment type="caution">
    <text evidence="1">The sequence shown here is derived from an EMBL/GenBank/DDBJ whole genome shotgun (WGS) entry which is preliminary data.</text>
</comment>
<accession>A0ACD3QDU2</accession>
<keyword evidence="2" id="KW-1185">Reference proteome</keyword>
<sequence>MLITWWYLYLAARSIAEKYLKMASILQKLITPLFSGPPEPPRNKVTVVGVGQVGMACAVSILLRELVDELASGGCDGGQAERRNDGPAAWQPLPQNPQNSCRQRLLCDRKLSHRGGDSRCPSAGGREQAEPRSEKRQHL</sequence>
<dbReference type="EMBL" id="CM011693">
    <property type="protein sequence ID" value="TMS05385.1"/>
    <property type="molecule type" value="Genomic_DNA"/>
</dbReference>
<proteinExistence type="predicted"/>
<dbReference type="Proteomes" id="UP000793456">
    <property type="component" value="Chromosome XX"/>
</dbReference>
<reference evidence="1" key="1">
    <citation type="submission" date="2018-11" db="EMBL/GenBank/DDBJ databases">
        <title>The sequence and de novo assembly of Larimichthys crocea genome using PacBio and Hi-C technologies.</title>
        <authorList>
            <person name="Xu P."/>
            <person name="Chen B."/>
            <person name="Zhou Z."/>
            <person name="Ke Q."/>
            <person name="Wu Y."/>
            <person name="Bai H."/>
            <person name="Pu F."/>
        </authorList>
    </citation>
    <scope>NUCLEOTIDE SEQUENCE</scope>
    <source>
        <tissue evidence="1">Muscle</tissue>
    </source>
</reference>
<name>A0ACD3QDU2_LARCR</name>
<gene>
    <name evidence="1" type="ORF">E3U43_004635</name>
</gene>
<evidence type="ECO:0000313" key="1">
    <source>
        <dbReference type="EMBL" id="TMS05385.1"/>
    </source>
</evidence>
<organism evidence="1 2">
    <name type="scientific">Larimichthys crocea</name>
    <name type="common">Large yellow croaker</name>
    <name type="synonym">Pseudosciaena crocea</name>
    <dbReference type="NCBI Taxonomy" id="215358"/>
    <lineage>
        <taxon>Eukaryota</taxon>
        <taxon>Metazoa</taxon>
        <taxon>Chordata</taxon>
        <taxon>Craniata</taxon>
        <taxon>Vertebrata</taxon>
        <taxon>Euteleostomi</taxon>
        <taxon>Actinopterygii</taxon>
        <taxon>Neopterygii</taxon>
        <taxon>Teleostei</taxon>
        <taxon>Neoteleostei</taxon>
        <taxon>Acanthomorphata</taxon>
        <taxon>Eupercaria</taxon>
        <taxon>Sciaenidae</taxon>
        <taxon>Larimichthys</taxon>
    </lineage>
</organism>
<evidence type="ECO:0000313" key="2">
    <source>
        <dbReference type="Proteomes" id="UP000793456"/>
    </source>
</evidence>